<sequence length="434" mass="48413">MIPVGFRSNTYLEETVQRYRARLLQEANLDQLAGLPRPKLRQTLESLVTQMLAADRVILTQSERQQLVNLILDETVGYGPLEPLLQDPTITEVMVVQPDEVYVERDGRIERVNVRFRDLQHVRHVVERIIAPLGRHLDELTPMVDARLPDGSRVNAIAPPLCVGSIALTIRRFPARRLRLDDLVRLGSLTPEMAQFLRAAARARLNLLISGGTGSGKTTLLGAIAAHIPAEERLVIIEDMNELRLEREHVIYLESRPPNVEGKGEVTIRQLLRNALRMRPDRIIVGEVRGEEALDMLQAMNTGHEGSLTTIHANSPQDALRRLEAMVTMSGAQLPVRVLREHLVAALNIVVQTQRFEDGSRQVVAIDEVRGVGESGELQVVPVFRFERAGVDAEGRVAGEFRTAPEPPACLRRMRGYGVHAELGPLLAYWGEGP</sequence>
<proteinExistence type="inferred from homology"/>
<dbReference type="Pfam" id="PF00437">
    <property type="entry name" value="T2SSE"/>
    <property type="match status" value="1"/>
</dbReference>
<dbReference type="PANTHER" id="PTHR30486">
    <property type="entry name" value="TWITCHING MOTILITY PROTEIN PILT"/>
    <property type="match status" value="1"/>
</dbReference>
<dbReference type="AlphaFoldDB" id="A0A953LFY8"/>
<accession>A0A953LFY8</accession>
<dbReference type="Proteomes" id="UP000732377">
    <property type="component" value="Unassembled WGS sequence"/>
</dbReference>
<gene>
    <name evidence="3" type="ORF">CWE10_18385</name>
</gene>
<evidence type="ECO:0000259" key="2">
    <source>
        <dbReference type="Pfam" id="PF00437"/>
    </source>
</evidence>
<dbReference type="RefSeq" id="WP_273381563.1">
    <property type="nucleotide sequence ID" value="NZ_PIUK01000343.1"/>
</dbReference>
<dbReference type="Gene3D" id="3.30.450.380">
    <property type="match status" value="1"/>
</dbReference>
<dbReference type="InterPro" id="IPR050921">
    <property type="entry name" value="T4SS_GSP_E_ATPase"/>
</dbReference>
<evidence type="ECO:0000313" key="4">
    <source>
        <dbReference type="Proteomes" id="UP000732377"/>
    </source>
</evidence>
<reference evidence="3" key="1">
    <citation type="submission" date="2017-11" db="EMBL/GenBank/DDBJ databases">
        <title>Three new genomes from thermophilic consortium.</title>
        <authorList>
            <person name="Quaggio R."/>
            <person name="Amgarten D."/>
            <person name="Setubal J.C."/>
        </authorList>
    </citation>
    <scope>NUCLEOTIDE SEQUENCE</scope>
    <source>
        <strain evidence="3">ZCTH01-B2</strain>
    </source>
</reference>
<dbReference type="EMBL" id="PIUK01000343">
    <property type="protein sequence ID" value="MBY6278105.1"/>
    <property type="molecule type" value="Genomic_DNA"/>
</dbReference>
<comment type="caution">
    <text evidence="3">The sequence shown here is derived from an EMBL/GenBank/DDBJ whole genome shotgun (WGS) entry which is preliminary data.</text>
</comment>
<dbReference type="CDD" id="cd01130">
    <property type="entry name" value="VirB11-like_ATPase"/>
    <property type="match status" value="1"/>
</dbReference>
<comment type="similarity">
    <text evidence="1">Belongs to the GSP E family.</text>
</comment>
<evidence type="ECO:0000313" key="3">
    <source>
        <dbReference type="EMBL" id="MBY6278105.1"/>
    </source>
</evidence>
<dbReference type="GO" id="GO:0016887">
    <property type="term" value="F:ATP hydrolysis activity"/>
    <property type="evidence" value="ECO:0007669"/>
    <property type="project" value="InterPro"/>
</dbReference>
<feature type="domain" description="Bacterial type II secretion system protein E" evidence="2">
    <location>
        <begin position="77"/>
        <end position="351"/>
    </location>
</feature>
<dbReference type="InterPro" id="IPR027417">
    <property type="entry name" value="P-loop_NTPase"/>
</dbReference>
<dbReference type="SUPFAM" id="SSF52540">
    <property type="entry name" value="P-loop containing nucleoside triphosphate hydrolases"/>
    <property type="match status" value="1"/>
</dbReference>
<evidence type="ECO:0000256" key="1">
    <source>
        <dbReference type="ARBA" id="ARBA00006611"/>
    </source>
</evidence>
<protein>
    <submittedName>
        <fullName evidence="3">Type II secretion system protein E</fullName>
    </submittedName>
</protein>
<organism evidence="3 4">
    <name type="scientific">Symbiobacterium thermophilum</name>
    <dbReference type="NCBI Taxonomy" id="2734"/>
    <lineage>
        <taxon>Bacteria</taxon>
        <taxon>Bacillati</taxon>
        <taxon>Bacillota</taxon>
        <taxon>Clostridia</taxon>
        <taxon>Eubacteriales</taxon>
        <taxon>Symbiobacteriaceae</taxon>
        <taxon>Symbiobacterium</taxon>
    </lineage>
</organism>
<name>A0A953LFY8_SYMTR</name>
<dbReference type="PANTHER" id="PTHR30486:SF6">
    <property type="entry name" value="TYPE IV PILUS RETRACTATION ATPASE PILT"/>
    <property type="match status" value="1"/>
</dbReference>
<dbReference type="InterPro" id="IPR001482">
    <property type="entry name" value="T2SS/T4SS_dom"/>
</dbReference>
<dbReference type="Gene3D" id="3.40.50.300">
    <property type="entry name" value="P-loop containing nucleotide triphosphate hydrolases"/>
    <property type="match status" value="1"/>
</dbReference>